<organism evidence="3 4">
    <name type="scientific">Pendulispora albinea</name>
    <dbReference type="NCBI Taxonomy" id="2741071"/>
    <lineage>
        <taxon>Bacteria</taxon>
        <taxon>Pseudomonadati</taxon>
        <taxon>Myxococcota</taxon>
        <taxon>Myxococcia</taxon>
        <taxon>Myxococcales</taxon>
        <taxon>Sorangiineae</taxon>
        <taxon>Pendulisporaceae</taxon>
        <taxon>Pendulispora</taxon>
    </lineage>
</organism>
<dbReference type="PROSITE" id="PS50093">
    <property type="entry name" value="PKD"/>
    <property type="match status" value="1"/>
</dbReference>
<evidence type="ECO:0000256" key="1">
    <source>
        <dbReference type="SAM" id="MobiDB-lite"/>
    </source>
</evidence>
<dbReference type="EMBL" id="CP089984">
    <property type="protein sequence ID" value="WXB15023.1"/>
    <property type="molecule type" value="Genomic_DNA"/>
</dbReference>
<feature type="domain" description="PKD" evidence="2">
    <location>
        <begin position="33"/>
        <end position="125"/>
    </location>
</feature>
<protein>
    <submittedName>
        <fullName evidence="3">PKD domain-containing protein</fullName>
    </submittedName>
</protein>
<dbReference type="InterPro" id="IPR022409">
    <property type="entry name" value="PKD/Chitinase_dom"/>
</dbReference>
<sequence length="315" mass="32784">MSTNLGKFAAIGFLGTLLLAGCSSDDDPSPNRKPTAKVTAEQNAKVNKDVVIDGAASSDPEKQPLTFKWKLKKQPEGSTPIKLDEAKENKVTIKPSAPGSYEVELTVSDGALTDTASVNVNVTAEGENGTPTAKIEPISSVFLVKKDVVTLDGSKSTDPDEADKASLTYKWTLKGPDTSTATLSADNVAKPTFKPDVKGDYTAKLVVTDKGQKASEPVEIKVKAAEVVARAAKDAETVAKGAELTLDGTSSGTAKGGTLTYAWTNQGTPAGELTNADKSKATFKAAAAGTYKVQLIVKDAAEESAPYVVTVTVTN</sequence>
<dbReference type="InterPro" id="IPR029865">
    <property type="entry name" value="KIAA0319-like"/>
</dbReference>
<dbReference type="Gene3D" id="2.60.40.10">
    <property type="entry name" value="Immunoglobulins"/>
    <property type="match status" value="3"/>
</dbReference>
<reference evidence="3 4" key="1">
    <citation type="submission" date="2021-12" db="EMBL/GenBank/DDBJ databases">
        <title>Discovery of the Pendulisporaceae a myxobacterial family with distinct sporulation behavior and unique specialized metabolism.</title>
        <authorList>
            <person name="Garcia R."/>
            <person name="Popoff A."/>
            <person name="Bader C.D."/>
            <person name="Loehr J."/>
            <person name="Walesch S."/>
            <person name="Walt C."/>
            <person name="Boldt J."/>
            <person name="Bunk B."/>
            <person name="Haeckl F.J.F.P.J."/>
            <person name="Gunesch A.P."/>
            <person name="Birkelbach J."/>
            <person name="Nuebel U."/>
            <person name="Pietschmann T."/>
            <person name="Bach T."/>
            <person name="Mueller R."/>
        </authorList>
    </citation>
    <scope>NUCLEOTIDE SEQUENCE [LARGE SCALE GENOMIC DNA]</scope>
    <source>
        <strain evidence="3 4">MSr11954</strain>
    </source>
</reference>
<dbReference type="Pfam" id="PF22352">
    <property type="entry name" value="K319L-like_PKD"/>
    <property type="match status" value="3"/>
</dbReference>
<evidence type="ECO:0000313" key="3">
    <source>
        <dbReference type="EMBL" id="WXB15023.1"/>
    </source>
</evidence>
<gene>
    <name evidence="3" type="ORF">LZC94_45295</name>
</gene>
<keyword evidence="4" id="KW-1185">Reference proteome</keyword>
<evidence type="ECO:0000313" key="4">
    <source>
        <dbReference type="Proteomes" id="UP001370348"/>
    </source>
</evidence>
<dbReference type="InterPro" id="IPR013783">
    <property type="entry name" value="Ig-like_fold"/>
</dbReference>
<name>A0ABZ2LVQ8_9BACT</name>
<dbReference type="PROSITE" id="PS51257">
    <property type="entry name" value="PROKAR_LIPOPROTEIN"/>
    <property type="match status" value="1"/>
</dbReference>
<proteinExistence type="predicted"/>
<dbReference type="CDD" id="cd00146">
    <property type="entry name" value="PKD"/>
    <property type="match status" value="1"/>
</dbReference>
<dbReference type="RefSeq" id="WP_394824646.1">
    <property type="nucleotide sequence ID" value="NZ_CP089984.1"/>
</dbReference>
<dbReference type="SUPFAM" id="SSF49299">
    <property type="entry name" value="PKD domain"/>
    <property type="match status" value="2"/>
</dbReference>
<dbReference type="InterPro" id="IPR035986">
    <property type="entry name" value="PKD_dom_sf"/>
</dbReference>
<dbReference type="PANTHER" id="PTHR46182:SF2">
    <property type="entry name" value="FI19480P1"/>
    <property type="match status" value="1"/>
</dbReference>
<dbReference type="SMART" id="SM00089">
    <property type="entry name" value="PKD"/>
    <property type="match status" value="3"/>
</dbReference>
<accession>A0ABZ2LVQ8</accession>
<dbReference type="PANTHER" id="PTHR46182">
    <property type="entry name" value="FI19480P1"/>
    <property type="match status" value="1"/>
</dbReference>
<feature type="region of interest" description="Disordered" evidence="1">
    <location>
        <begin position="22"/>
        <end position="43"/>
    </location>
</feature>
<dbReference type="InterPro" id="IPR000601">
    <property type="entry name" value="PKD_dom"/>
</dbReference>
<evidence type="ECO:0000259" key="2">
    <source>
        <dbReference type="PROSITE" id="PS50093"/>
    </source>
</evidence>
<dbReference type="Proteomes" id="UP001370348">
    <property type="component" value="Chromosome"/>
</dbReference>